<name>A0A915TZ08_9BACT</name>
<protein>
    <recommendedName>
        <fullName evidence="1">Dinitrogenase iron-molybdenum cofactor biosynthesis domain-containing protein</fullName>
    </recommendedName>
</protein>
<keyword evidence="3" id="KW-1185">Reference proteome</keyword>
<dbReference type="Pfam" id="PF02579">
    <property type="entry name" value="Nitro_FeMo-Co"/>
    <property type="match status" value="1"/>
</dbReference>
<dbReference type="CDD" id="cd00851">
    <property type="entry name" value="MTH1175"/>
    <property type="match status" value="1"/>
</dbReference>
<dbReference type="EMBL" id="AP024233">
    <property type="protein sequence ID" value="BCO08403.1"/>
    <property type="molecule type" value="Genomic_DNA"/>
</dbReference>
<feature type="domain" description="Dinitrogenase iron-molybdenum cofactor biosynthesis" evidence="1">
    <location>
        <begin position="14"/>
        <end position="106"/>
    </location>
</feature>
<evidence type="ECO:0000313" key="3">
    <source>
        <dbReference type="Proteomes" id="UP001063350"/>
    </source>
</evidence>
<proteinExistence type="predicted"/>
<dbReference type="InterPro" id="IPR033913">
    <property type="entry name" value="MTH1175_dom"/>
</dbReference>
<dbReference type="PANTHER" id="PTHR42983:SF1">
    <property type="entry name" value="IRON-MOLYBDENUM PROTEIN"/>
    <property type="match status" value="1"/>
</dbReference>
<accession>A0A915TZ08</accession>
<evidence type="ECO:0000313" key="2">
    <source>
        <dbReference type="EMBL" id="BCO08403.1"/>
    </source>
</evidence>
<dbReference type="InterPro" id="IPR036105">
    <property type="entry name" value="DiNase_FeMo-co_biosyn_sf"/>
</dbReference>
<sequence length="117" mass="12497">MKKIAVTSEDPTLDDQVDPRFGRAGGFLVMDLETMEARYIDNGASQTMSQGAGIQTAENVAKAGAEVVLSGYVGPKAFQALATAGIKVGQDCDNMTVREAIEKFQKGEIPFADKPNR</sequence>
<dbReference type="Gene3D" id="3.30.420.130">
    <property type="entry name" value="Dinitrogenase iron-molybdenum cofactor biosynthesis domain"/>
    <property type="match status" value="1"/>
</dbReference>
<dbReference type="PANTHER" id="PTHR42983">
    <property type="entry name" value="DINITROGENASE IRON-MOLYBDENUM COFACTOR PROTEIN-RELATED"/>
    <property type="match status" value="1"/>
</dbReference>
<dbReference type="Proteomes" id="UP001063350">
    <property type="component" value="Chromosome"/>
</dbReference>
<dbReference type="SUPFAM" id="SSF53146">
    <property type="entry name" value="Nitrogenase accessory factor-like"/>
    <property type="match status" value="1"/>
</dbReference>
<dbReference type="InterPro" id="IPR003731">
    <property type="entry name" value="Di-Nase_FeMo-co_biosynth"/>
</dbReference>
<reference evidence="2" key="1">
    <citation type="submission" date="2020-12" db="EMBL/GenBank/DDBJ databases">
        <title>Desulfobium dissulfuricans gen. nov., sp. nov., a novel mesophilic, sulfate-reducing bacterium isolated from a deep-sea hydrothermal vent.</title>
        <authorList>
            <person name="Hashimoto Y."/>
            <person name="Tame A."/>
            <person name="Sawayama S."/>
            <person name="Miyazaki J."/>
            <person name="Takai K."/>
            <person name="Nakagawa S."/>
        </authorList>
    </citation>
    <scope>NUCLEOTIDE SEQUENCE</scope>
    <source>
        <strain evidence="2">GF1</strain>
    </source>
</reference>
<organism evidence="2 3">
    <name type="scientific">Desulfolithobacter dissulfuricans</name>
    <dbReference type="NCBI Taxonomy" id="2795293"/>
    <lineage>
        <taxon>Bacteria</taxon>
        <taxon>Pseudomonadati</taxon>
        <taxon>Thermodesulfobacteriota</taxon>
        <taxon>Desulfobulbia</taxon>
        <taxon>Desulfobulbales</taxon>
        <taxon>Desulfobulbaceae</taxon>
        <taxon>Desulfolithobacter</taxon>
    </lineage>
</organism>
<dbReference type="KEGG" id="ddu:GF1_07790"/>
<evidence type="ECO:0000259" key="1">
    <source>
        <dbReference type="Pfam" id="PF02579"/>
    </source>
</evidence>
<dbReference type="RefSeq" id="WP_267928306.1">
    <property type="nucleotide sequence ID" value="NZ_AP024233.1"/>
</dbReference>
<dbReference type="AlphaFoldDB" id="A0A915TZ08"/>
<gene>
    <name evidence="2" type="ORF">GF1_07790</name>
</gene>